<sequence>MSTQITITLPDEVYQRVERFARLANRDIASVLAETIQLSIPAISPEAAALEPISTLSDEQVIALTQLQMEPEQDARLSDLLDRQQSGILTETECKELQTLMQIYQEGLLRKATALSEAVKRGLMEPLSS</sequence>
<dbReference type="EMBL" id="JAHHIF010000051">
    <property type="protein sequence ID" value="MBW4547916.1"/>
    <property type="molecule type" value="Genomic_DNA"/>
</dbReference>
<gene>
    <name evidence="1" type="ORF">KME25_26250</name>
</gene>
<name>A0A951PRH1_9CYAN</name>
<organism evidence="1 2">
    <name type="scientific">Symplocastrum torsivum CPER-KK1</name>
    <dbReference type="NCBI Taxonomy" id="450513"/>
    <lineage>
        <taxon>Bacteria</taxon>
        <taxon>Bacillati</taxon>
        <taxon>Cyanobacteriota</taxon>
        <taxon>Cyanophyceae</taxon>
        <taxon>Oscillatoriophycideae</taxon>
        <taxon>Oscillatoriales</taxon>
        <taxon>Microcoleaceae</taxon>
        <taxon>Symplocastrum</taxon>
    </lineage>
</organism>
<dbReference type="Proteomes" id="UP000753908">
    <property type="component" value="Unassembled WGS sequence"/>
</dbReference>
<accession>A0A951PRH1</accession>
<reference evidence="1" key="2">
    <citation type="journal article" date="2022" name="Microbiol. Resour. Announc.">
        <title>Metagenome Sequencing to Explore Phylogenomics of Terrestrial Cyanobacteria.</title>
        <authorList>
            <person name="Ward R.D."/>
            <person name="Stajich J.E."/>
            <person name="Johansen J.R."/>
            <person name="Huntemann M."/>
            <person name="Clum A."/>
            <person name="Foster B."/>
            <person name="Foster B."/>
            <person name="Roux S."/>
            <person name="Palaniappan K."/>
            <person name="Varghese N."/>
            <person name="Mukherjee S."/>
            <person name="Reddy T.B.K."/>
            <person name="Daum C."/>
            <person name="Copeland A."/>
            <person name="Chen I.A."/>
            <person name="Ivanova N.N."/>
            <person name="Kyrpides N.C."/>
            <person name="Shapiro N."/>
            <person name="Eloe-Fadrosh E.A."/>
            <person name="Pietrasiak N."/>
        </authorList>
    </citation>
    <scope>NUCLEOTIDE SEQUENCE</scope>
    <source>
        <strain evidence="1">CPER-KK1</strain>
    </source>
</reference>
<evidence type="ECO:0000313" key="1">
    <source>
        <dbReference type="EMBL" id="MBW4547916.1"/>
    </source>
</evidence>
<dbReference type="AlphaFoldDB" id="A0A951PRH1"/>
<proteinExistence type="predicted"/>
<reference evidence="1" key="1">
    <citation type="submission" date="2021-05" db="EMBL/GenBank/DDBJ databases">
        <authorList>
            <person name="Pietrasiak N."/>
            <person name="Ward R."/>
            <person name="Stajich J.E."/>
            <person name="Kurbessoian T."/>
        </authorList>
    </citation>
    <scope>NUCLEOTIDE SEQUENCE</scope>
    <source>
        <strain evidence="1">CPER-KK1</strain>
    </source>
</reference>
<protein>
    <submittedName>
        <fullName evidence="1">Uncharacterized protein</fullName>
    </submittedName>
</protein>
<evidence type="ECO:0000313" key="2">
    <source>
        <dbReference type="Proteomes" id="UP000753908"/>
    </source>
</evidence>
<comment type="caution">
    <text evidence="1">The sequence shown here is derived from an EMBL/GenBank/DDBJ whole genome shotgun (WGS) entry which is preliminary data.</text>
</comment>